<dbReference type="EMBL" id="ASTJ01000029">
    <property type="protein sequence ID" value="EPC02047.1"/>
    <property type="molecule type" value="Genomic_DNA"/>
</dbReference>
<dbReference type="PANTHER" id="PTHR12110">
    <property type="entry name" value="HYDROXYPYRUVATE ISOMERASE"/>
    <property type="match status" value="1"/>
</dbReference>
<dbReference type="RefSeq" id="WP_016417216.1">
    <property type="nucleotide sequence ID" value="NZ_KE332391.1"/>
</dbReference>
<protein>
    <recommendedName>
        <fullName evidence="1">Xylose isomerase-like TIM barrel domain-containing protein</fullName>
    </recommendedName>
</protein>
<evidence type="ECO:0000313" key="3">
    <source>
        <dbReference type="Proteomes" id="UP000014463"/>
    </source>
</evidence>
<dbReference type="OrthoDB" id="7245925at2"/>
<dbReference type="PATRIC" id="fig|1121939.11.peg.2705"/>
<dbReference type="eggNOG" id="COG1082">
    <property type="taxonomic scope" value="Bacteria"/>
</dbReference>
<organism evidence="2 3">
    <name type="scientific">Litchfieldella anticariensis (strain DSM 16096 / CECT 5854 / CIP 108499 / LMG 22089 / FP35)</name>
    <name type="common">Halomonas anticariensis</name>
    <dbReference type="NCBI Taxonomy" id="1121939"/>
    <lineage>
        <taxon>Bacteria</taxon>
        <taxon>Pseudomonadati</taxon>
        <taxon>Pseudomonadota</taxon>
        <taxon>Gammaproteobacteria</taxon>
        <taxon>Oceanospirillales</taxon>
        <taxon>Halomonadaceae</taxon>
        <taxon>Litchfieldella</taxon>
    </lineage>
</organism>
<evidence type="ECO:0000259" key="1">
    <source>
        <dbReference type="Pfam" id="PF01261"/>
    </source>
</evidence>
<evidence type="ECO:0000313" key="2">
    <source>
        <dbReference type="EMBL" id="EPC02047.1"/>
    </source>
</evidence>
<sequence>MKIGLVTDSLANLSLDELLVFCAEQGIDSVEFAIGNWSNSPHLDPDRLLESATERRELQAKLRDHGLSISAFNANGNQLHPTDGERQNRVVRQAIQLSRHFEIPRTNLMSGLPGGAPGDKMPNWVTAAWPLETQQMLDYQWNQVAIPYWRELVKYANDQGIHQLCLEPHGNQLVYNMPTFLRLHEAVGDTVGLNFDPSHQFWMGGDPLEIVKRYPQHIYHVHAKDTYLHPSNLALNTRLDHQPMERFQARSWSYVTLGYGHGEAWWREFCYWLQAGGYQDGVLSIEHEDINLSRREGVIRSVELLRNCMPTEAPDYELPS</sequence>
<reference evidence="2 3" key="1">
    <citation type="journal article" date="2013" name="Genome Announc.">
        <title>Draft genome sequence of the moderately halophilic gammaproteobacterium Halomonas anticariensis FP35.</title>
        <authorList>
            <person name="Tahrioui A."/>
            <person name="Quesada E."/>
            <person name="Llamas I."/>
        </authorList>
    </citation>
    <scope>NUCLEOTIDE SEQUENCE [LARGE SCALE GENOMIC DNA]</scope>
    <source>
        <strain evidence="3">DSM 16096 / CECT 5854 / LMG 22089 / FP35</strain>
    </source>
</reference>
<proteinExistence type="predicted"/>
<dbReference type="AlphaFoldDB" id="S2KIS4"/>
<dbReference type="Pfam" id="PF01261">
    <property type="entry name" value="AP_endonuc_2"/>
    <property type="match status" value="1"/>
</dbReference>
<name>S2KIS4_LITA3</name>
<dbReference type="InterPro" id="IPR036237">
    <property type="entry name" value="Xyl_isomerase-like_sf"/>
</dbReference>
<dbReference type="PANTHER" id="PTHR12110:SF21">
    <property type="entry name" value="XYLOSE ISOMERASE-LIKE TIM BARREL DOMAIN-CONTAINING PROTEIN"/>
    <property type="match status" value="1"/>
</dbReference>
<dbReference type="STRING" id="1121939.L861_20555"/>
<accession>S2KIS4</accession>
<dbReference type="Gene3D" id="3.20.20.150">
    <property type="entry name" value="Divalent-metal-dependent TIM barrel enzymes"/>
    <property type="match status" value="1"/>
</dbReference>
<comment type="caution">
    <text evidence="2">The sequence shown here is derived from an EMBL/GenBank/DDBJ whole genome shotgun (WGS) entry which is preliminary data.</text>
</comment>
<keyword evidence="3" id="KW-1185">Reference proteome</keyword>
<dbReference type="InterPro" id="IPR013022">
    <property type="entry name" value="Xyl_isomerase-like_TIM-brl"/>
</dbReference>
<dbReference type="SUPFAM" id="SSF51658">
    <property type="entry name" value="Xylose isomerase-like"/>
    <property type="match status" value="1"/>
</dbReference>
<gene>
    <name evidence="2" type="ORF">L861_20555</name>
</gene>
<dbReference type="Proteomes" id="UP000014463">
    <property type="component" value="Unassembled WGS sequence"/>
</dbReference>
<dbReference type="InterPro" id="IPR050312">
    <property type="entry name" value="IolE/XylAMocC-like"/>
</dbReference>
<feature type="domain" description="Xylose isomerase-like TIM barrel" evidence="1">
    <location>
        <begin position="21"/>
        <end position="308"/>
    </location>
</feature>